<evidence type="ECO:0000256" key="5">
    <source>
        <dbReference type="SAM" id="MobiDB-lite"/>
    </source>
</evidence>
<feature type="transmembrane region" description="Helical" evidence="6">
    <location>
        <begin position="416"/>
        <end position="439"/>
    </location>
</feature>
<evidence type="ECO:0000313" key="9">
    <source>
        <dbReference type="Proteomes" id="UP000245783"/>
    </source>
</evidence>
<organism evidence="8 9">
    <name type="scientific">Ceraceosorus guamensis</name>
    <dbReference type="NCBI Taxonomy" id="1522189"/>
    <lineage>
        <taxon>Eukaryota</taxon>
        <taxon>Fungi</taxon>
        <taxon>Dikarya</taxon>
        <taxon>Basidiomycota</taxon>
        <taxon>Ustilaginomycotina</taxon>
        <taxon>Exobasidiomycetes</taxon>
        <taxon>Ceraceosorales</taxon>
        <taxon>Ceraceosoraceae</taxon>
        <taxon>Ceraceosorus</taxon>
    </lineage>
</organism>
<keyword evidence="2 6" id="KW-0812">Transmembrane</keyword>
<dbReference type="InterPro" id="IPR005829">
    <property type="entry name" value="Sugar_transporter_CS"/>
</dbReference>
<dbReference type="InterPro" id="IPR036259">
    <property type="entry name" value="MFS_trans_sf"/>
</dbReference>
<feature type="region of interest" description="Disordered" evidence="5">
    <location>
        <begin position="1"/>
        <end position="52"/>
    </location>
</feature>
<feature type="transmembrane region" description="Helical" evidence="6">
    <location>
        <begin position="235"/>
        <end position="255"/>
    </location>
</feature>
<dbReference type="InParanoid" id="A0A316W3V2"/>
<sequence length="518" mass="56465">MTENSERAEVAQQMSHSTSSPNSQSAASTRHDVEHGASTVEGEKGASGTAAEEKDANLVSWDVDADSRNPLAWSTAKRWTILMIVSTCSLCVTCTSSVVSSTFESLESEFRIGHEVAILGLSLFVLGLGIGPLALAPLSEFYGRRPVYLSSFGLFVLLGLPVSFANNPAVFFIFRFLTGVFGSAFLSVAGGTVADLFLPKDMALPMAAYTMSPFLGPILGPLYAGFATYFSTWRWTFWTINIWSFIMWIALLLFVPETFHPTILTTKAKHLRRSTGNADLCSAHELKLREKSIGGTLRANSTKVIQLLILEPMLALLCLWTALLLGILYLFFEAFPIVFRTHGFNLWQTGLSFLGLAVGLILGAFTMPYWAGRYRRAMAENGGQAPPEARLPMAMVAAILNPISLFWFAFTTYPAVHWSVPIVASIPFGAGILFTYSAVFSYTADVWRPVAASALGANSISRSLFACVFPLFATQMYARLGNAGATALLAGLNVLMVPIPFIFAKYGPQLRAKSRYSY</sequence>
<evidence type="ECO:0000256" key="3">
    <source>
        <dbReference type="ARBA" id="ARBA00022989"/>
    </source>
</evidence>
<keyword evidence="9" id="KW-1185">Reference proteome</keyword>
<evidence type="ECO:0000259" key="7">
    <source>
        <dbReference type="PROSITE" id="PS50850"/>
    </source>
</evidence>
<feature type="transmembrane region" description="Helical" evidence="6">
    <location>
        <begin position="460"/>
        <end position="478"/>
    </location>
</feature>
<evidence type="ECO:0000256" key="4">
    <source>
        <dbReference type="ARBA" id="ARBA00023136"/>
    </source>
</evidence>
<evidence type="ECO:0000313" key="8">
    <source>
        <dbReference type="EMBL" id="PWN43778.1"/>
    </source>
</evidence>
<dbReference type="GO" id="GO:0042908">
    <property type="term" value="P:xenobiotic transport"/>
    <property type="evidence" value="ECO:0007669"/>
    <property type="project" value="UniProtKB-ARBA"/>
</dbReference>
<dbReference type="Gene3D" id="1.20.1250.20">
    <property type="entry name" value="MFS general substrate transporter like domains"/>
    <property type="match status" value="1"/>
</dbReference>
<dbReference type="PANTHER" id="PTHR23502:SF7">
    <property type="entry name" value="DRUG_PROTON ANTIPORTER YHK8-RELATED"/>
    <property type="match status" value="1"/>
</dbReference>
<dbReference type="InterPro" id="IPR020846">
    <property type="entry name" value="MFS_dom"/>
</dbReference>
<name>A0A316W3V2_9BASI</name>
<dbReference type="PANTHER" id="PTHR23502">
    <property type="entry name" value="MAJOR FACILITATOR SUPERFAMILY"/>
    <property type="match status" value="1"/>
</dbReference>
<comment type="subcellular location">
    <subcellularLocation>
        <location evidence="1">Membrane</location>
        <topology evidence="1">Multi-pass membrane protein</topology>
    </subcellularLocation>
</comment>
<dbReference type="FunFam" id="1.20.1250.20:FF:000082">
    <property type="entry name" value="MFS multidrug transporter, putative"/>
    <property type="match status" value="1"/>
</dbReference>
<dbReference type="GO" id="GO:0005886">
    <property type="term" value="C:plasma membrane"/>
    <property type="evidence" value="ECO:0007669"/>
    <property type="project" value="TreeGrafter"/>
</dbReference>
<dbReference type="SUPFAM" id="SSF103473">
    <property type="entry name" value="MFS general substrate transporter"/>
    <property type="match status" value="1"/>
</dbReference>
<dbReference type="Proteomes" id="UP000245783">
    <property type="component" value="Unassembled WGS sequence"/>
</dbReference>
<dbReference type="GeneID" id="37035350"/>
<accession>A0A316W3V2</accession>
<dbReference type="PROSITE" id="PS50850">
    <property type="entry name" value="MFS"/>
    <property type="match status" value="1"/>
</dbReference>
<evidence type="ECO:0000256" key="6">
    <source>
        <dbReference type="SAM" id="Phobius"/>
    </source>
</evidence>
<evidence type="ECO:0000256" key="2">
    <source>
        <dbReference type="ARBA" id="ARBA00022692"/>
    </source>
</evidence>
<feature type="transmembrane region" description="Helical" evidence="6">
    <location>
        <begin position="172"/>
        <end position="194"/>
    </location>
</feature>
<dbReference type="EMBL" id="KZ819366">
    <property type="protein sequence ID" value="PWN43778.1"/>
    <property type="molecule type" value="Genomic_DNA"/>
</dbReference>
<feature type="transmembrane region" description="Helical" evidence="6">
    <location>
        <begin position="79"/>
        <end position="100"/>
    </location>
</feature>
<feature type="transmembrane region" description="Helical" evidence="6">
    <location>
        <begin position="351"/>
        <end position="371"/>
    </location>
</feature>
<keyword evidence="3 6" id="KW-1133">Transmembrane helix</keyword>
<feature type="transmembrane region" description="Helical" evidence="6">
    <location>
        <begin position="147"/>
        <end position="166"/>
    </location>
</feature>
<feature type="transmembrane region" description="Helical" evidence="6">
    <location>
        <begin position="307"/>
        <end position="331"/>
    </location>
</feature>
<evidence type="ECO:0000256" key="1">
    <source>
        <dbReference type="ARBA" id="ARBA00004141"/>
    </source>
</evidence>
<dbReference type="STRING" id="1522189.A0A316W3V2"/>
<gene>
    <name evidence="8" type="ORF">IE81DRAFT_321942</name>
</gene>
<keyword evidence="4 6" id="KW-0472">Membrane</keyword>
<proteinExistence type="predicted"/>
<dbReference type="Pfam" id="PF07690">
    <property type="entry name" value="MFS_1"/>
    <property type="match status" value="1"/>
</dbReference>
<feature type="transmembrane region" description="Helical" evidence="6">
    <location>
        <begin position="484"/>
        <end position="504"/>
    </location>
</feature>
<dbReference type="InterPro" id="IPR011701">
    <property type="entry name" value="MFS"/>
</dbReference>
<dbReference type="GO" id="GO:0140115">
    <property type="term" value="P:export across plasma membrane"/>
    <property type="evidence" value="ECO:0007669"/>
    <property type="project" value="UniProtKB-ARBA"/>
</dbReference>
<feature type="transmembrane region" description="Helical" evidence="6">
    <location>
        <begin position="391"/>
        <end position="410"/>
    </location>
</feature>
<dbReference type="OrthoDB" id="3561359at2759"/>
<protein>
    <submittedName>
        <fullName evidence="8">MFS general substrate transporter</fullName>
    </submittedName>
</protein>
<dbReference type="AlphaFoldDB" id="A0A316W3V2"/>
<dbReference type="GO" id="GO:0022857">
    <property type="term" value="F:transmembrane transporter activity"/>
    <property type="evidence" value="ECO:0007669"/>
    <property type="project" value="InterPro"/>
</dbReference>
<dbReference type="CDD" id="cd17323">
    <property type="entry name" value="MFS_Tpo1_MDR_like"/>
    <property type="match status" value="1"/>
</dbReference>
<feature type="domain" description="Major facilitator superfamily (MFS) profile" evidence="7">
    <location>
        <begin position="81"/>
        <end position="508"/>
    </location>
</feature>
<dbReference type="RefSeq" id="XP_025370938.1">
    <property type="nucleotide sequence ID" value="XM_025513480.1"/>
</dbReference>
<feature type="transmembrane region" description="Helical" evidence="6">
    <location>
        <begin position="206"/>
        <end position="229"/>
    </location>
</feature>
<feature type="compositionally biased region" description="Low complexity" evidence="5">
    <location>
        <begin position="15"/>
        <end position="28"/>
    </location>
</feature>
<dbReference type="PROSITE" id="PS00216">
    <property type="entry name" value="SUGAR_TRANSPORT_1"/>
    <property type="match status" value="1"/>
</dbReference>
<reference evidence="8 9" key="1">
    <citation type="journal article" date="2018" name="Mol. Biol. Evol.">
        <title>Broad Genomic Sampling Reveals a Smut Pathogenic Ancestry of the Fungal Clade Ustilaginomycotina.</title>
        <authorList>
            <person name="Kijpornyongpan T."/>
            <person name="Mondo S.J."/>
            <person name="Barry K."/>
            <person name="Sandor L."/>
            <person name="Lee J."/>
            <person name="Lipzen A."/>
            <person name="Pangilinan J."/>
            <person name="LaButti K."/>
            <person name="Hainaut M."/>
            <person name="Henrissat B."/>
            <person name="Grigoriev I.V."/>
            <person name="Spatafora J.W."/>
            <person name="Aime M.C."/>
        </authorList>
    </citation>
    <scope>NUCLEOTIDE SEQUENCE [LARGE SCALE GENOMIC DNA]</scope>
    <source>
        <strain evidence="8 9">MCA 4658</strain>
    </source>
</reference>
<feature type="transmembrane region" description="Helical" evidence="6">
    <location>
        <begin position="112"/>
        <end position="135"/>
    </location>
</feature>